<feature type="region of interest" description="Disordered" evidence="3">
    <location>
        <begin position="207"/>
        <end position="234"/>
    </location>
</feature>
<evidence type="ECO:0000313" key="6">
    <source>
        <dbReference type="Proteomes" id="UP001213000"/>
    </source>
</evidence>
<dbReference type="InterPro" id="IPR018612">
    <property type="entry name" value="NSRP1_N"/>
</dbReference>
<feature type="compositionally biased region" description="Basic residues" evidence="3">
    <location>
        <begin position="365"/>
        <end position="374"/>
    </location>
</feature>
<dbReference type="Proteomes" id="UP001213000">
    <property type="component" value="Unassembled WGS sequence"/>
</dbReference>
<feature type="region of interest" description="Disordered" evidence="3">
    <location>
        <begin position="323"/>
        <end position="374"/>
    </location>
</feature>
<name>A0AAD5VPX7_9AGAR</name>
<feature type="region of interest" description="Disordered" evidence="3">
    <location>
        <begin position="135"/>
        <end position="154"/>
    </location>
</feature>
<gene>
    <name evidence="5" type="ORF">NP233_g8391</name>
</gene>
<comment type="similarity">
    <text evidence="1">Belongs to the NSRP1 family.</text>
</comment>
<dbReference type="AlphaFoldDB" id="A0AAD5VPX7"/>
<feature type="domain" description="Nuclear speckle splicing regulatory protein 1 N-terminal" evidence="4">
    <location>
        <begin position="67"/>
        <end position="181"/>
    </location>
</feature>
<dbReference type="PANTHER" id="PTHR47845">
    <property type="entry name" value="NUCLEAR SPECKLE SPLICING REGULATORY PROTEIN 1 HOMOLOG"/>
    <property type="match status" value="1"/>
</dbReference>
<sequence>MKLSISLNKPKASAAPAPSLSRPSAFGTGDDDDDTNDTPSTLPSSDGKTSVNKVVLAQNMQASKAMKKKMEAEKQVDATVYEYDEVWDKMQEAKHKAKAAKEQESKGRKPKYIHGLLNAAATRKLDHLRAEEKMMQRERELEGDEFKDKESFVTQAYKDQMEQVRKAEEEEKRREEMQKKQGGPSTGMAHFYRKLLEETEQQHEATVAATQQKRVIGPQGPTPNLTITKPPDFTPMSDVELARVAREQGKEVEVNDDGQIVDKRDLLSAGLNLSLPNTRRLGKQSQNVANDEQDKPVQIHTAVGSAATRREINERRRREIMQQMDAEQRRVADERQRQEDEHLRQTVAKRNNEADVSSARERYLARKRQKIRGV</sequence>
<organism evidence="5 6">
    <name type="scientific">Leucocoprinus birnbaumii</name>
    <dbReference type="NCBI Taxonomy" id="56174"/>
    <lineage>
        <taxon>Eukaryota</taxon>
        <taxon>Fungi</taxon>
        <taxon>Dikarya</taxon>
        <taxon>Basidiomycota</taxon>
        <taxon>Agaricomycotina</taxon>
        <taxon>Agaricomycetes</taxon>
        <taxon>Agaricomycetidae</taxon>
        <taxon>Agaricales</taxon>
        <taxon>Agaricineae</taxon>
        <taxon>Agaricaceae</taxon>
        <taxon>Leucocoprinus</taxon>
    </lineage>
</organism>
<dbReference type="GO" id="GO:0000381">
    <property type="term" value="P:regulation of alternative mRNA splicing, via spliceosome"/>
    <property type="evidence" value="ECO:0007669"/>
    <property type="project" value="InterPro"/>
</dbReference>
<protein>
    <recommendedName>
        <fullName evidence="4">Nuclear speckle splicing regulatory protein 1 N-terminal domain-containing protein</fullName>
    </recommendedName>
</protein>
<keyword evidence="2" id="KW-0175">Coiled coil</keyword>
<feature type="region of interest" description="Disordered" evidence="3">
    <location>
        <begin position="161"/>
        <end position="188"/>
    </location>
</feature>
<feature type="compositionally biased region" description="Low complexity" evidence="3">
    <location>
        <begin position="1"/>
        <end position="25"/>
    </location>
</feature>
<proteinExistence type="inferred from homology"/>
<accession>A0AAD5VPX7</accession>
<dbReference type="InterPro" id="IPR053246">
    <property type="entry name" value="NS_splicing_regulatory_protein"/>
</dbReference>
<comment type="caution">
    <text evidence="5">The sequence shown here is derived from an EMBL/GenBank/DDBJ whole genome shotgun (WGS) entry which is preliminary data.</text>
</comment>
<keyword evidence="6" id="KW-1185">Reference proteome</keyword>
<evidence type="ECO:0000256" key="3">
    <source>
        <dbReference type="SAM" id="MobiDB-lite"/>
    </source>
</evidence>
<evidence type="ECO:0000313" key="5">
    <source>
        <dbReference type="EMBL" id="KAJ3564297.1"/>
    </source>
</evidence>
<reference evidence="5" key="1">
    <citation type="submission" date="2022-07" db="EMBL/GenBank/DDBJ databases">
        <title>Genome Sequence of Leucocoprinus birnbaumii.</title>
        <authorList>
            <person name="Buettner E."/>
        </authorList>
    </citation>
    <scope>NUCLEOTIDE SEQUENCE</scope>
    <source>
        <strain evidence="5">VT141</strain>
    </source>
</reference>
<dbReference type="Pfam" id="PF09745">
    <property type="entry name" value="NSRP1_N"/>
    <property type="match status" value="1"/>
</dbReference>
<feature type="region of interest" description="Disordered" evidence="3">
    <location>
        <begin position="1"/>
        <end position="52"/>
    </location>
</feature>
<feature type="compositionally biased region" description="Basic and acidic residues" evidence="3">
    <location>
        <begin position="135"/>
        <end position="151"/>
    </location>
</feature>
<dbReference type="PANTHER" id="PTHR47845:SF1">
    <property type="entry name" value="NUCLEAR SPECKLE SPLICING REGULATORY PROTEIN 1 HOMOLOG"/>
    <property type="match status" value="1"/>
</dbReference>
<evidence type="ECO:0000256" key="1">
    <source>
        <dbReference type="ARBA" id="ARBA00010126"/>
    </source>
</evidence>
<feature type="compositionally biased region" description="Low complexity" evidence="3">
    <location>
        <begin position="37"/>
        <end position="46"/>
    </location>
</feature>
<feature type="compositionally biased region" description="Basic and acidic residues" evidence="3">
    <location>
        <begin position="161"/>
        <end position="179"/>
    </location>
</feature>
<evidence type="ECO:0000259" key="4">
    <source>
        <dbReference type="Pfam" id="PF09745"/>
    </source>
</evidence>
<evidence type="ECO:0000256" key="2">
    <source>
        <dbReference type="ARBA" id="ARBA00023054"/>
    </source>
</evidence>
<dbReference type="EMBL" id="JANIEX010000675">
    <property type="protein sequence ID" value="KAJ3564297.1"/>
    <property type="molecule type" value="Genomic_DNA"/>
</dbReference>
<feature type="compositionally biased region" description="Basic and acidic residues" evidence="3">
    <location>
        <begin position="323"/>
        <end position="364"/>
    </location>
</feature>